<dbReference type="STRING" id="1262450.S3BM14"/>
<sequence length="509" mass="54583">MASKSVSPGAALLRSSRLFSLPTPIPSGPGDISSAISRYSSPDATLPFPTRQAIASPRASRDRGDWGLKRPLPAKASRATSEPVVRIHSIDSPEQITDYRHATDHTMTLRKWQAMNVPITIQSDSEERQHTAGRSVFEEEIDAIAIDFDKRHTSSDKRWKFSGPWLAGMTEGAFKEYLKKTVHPRRKEFRDFLRAQYAAQRDTEAAVTNLDKDIPEPADAQAAQTDPKQISDAELMEYLRILRNDRPLLYRLVGKFLDLAPIEPSNKVIQSLARGSLGTGFLKPLSATSSSTTSGGSAAATANAASNNPWARNGPPITHPSAGLTYLRSTAYIDNHPLYGPQKSHPPVTARILAPRHGNANATAKLGVAGFVVDNPYVDSSYSAARLVSGLSGGAGLDSAGGSAYSNYGRSVPGLSIIDPSVPGGSKIPVRVAIAKVNSQGRIVVAAGEADPEAVLVQRELEGDEKIYGDSKRLQSTRAESQPRRASSETAFASGTARISSAQTYGMGQ</sequence>
<dbReference type="OrthoDB" id="3913595at2759"/>
<feature type="compositionally biased region" description="Polar residues" evidence="1">
    <location>
        <begin position="488"/>
        <end position="509"/>
    </location>
</feature>
<dbReference type="EMBL" id="KE148183">
    <property type="protein sequence ID" value="EPE02254.1"/>
    <property type="molecule type" value="Genomic_DNA"/>
</dbReference>
<reference evidence="2 3" key="1">
    <citation type="journal article" date="2013" name="BMC Genomics">
        <title>The genome and transcriptome of the pine saprophyte Ophiostoma piceae, and a comparison with the bark beetle-associated pine pathogen Grosmannia clavigera.</title>
        <authorList>
            <person name="Haridas S."/>
            <person name="Wang Y."/>
            <person name="Lim L."/>
            <person name="Massoumi Alamouti S."/>
            <person name="Jackman S."/>
            <person name="Docking R."/>
            <person name="Robertson G."/>
            <person name="Birol I."/>
            <person name="Bohlmann J."/>
            <person name="Breuil C."/>
        </authorList>
    </citation>
    <scope>NUCLEOTIDE SEQUENCE [LARGE SCALE GENOMIC DNA]</scope>
    <source>
        <strain evidence="2 3">UAMH 11346</strain>
    </source>
</reference>
<name>S3BM14_OPHP1</name>
<proteinExistence type="predicted"/>
<gene>
    <name evidence="2" type="ORF">F503_01692</name>
</gene>
<dbReference type="GO" id="GO:0003735">
    <property type="term" value="F:structural constituent of ribosome"/>
    <property type="evidence" value="ECO:0007669"/>
    <property type="project" value="TreeGrafter"/>
</dbReference>
<dbReference type="GO" id="GO:0070124">
    <property type="term" value="P:mitochondrial translational initiation"/>
    <property type="evidence" value="ECO:0007669"/>
    <property type="project" value="TreeGrafter"/>
</dbReference>
<feature type="region of interest" description="Disordered" evidence="1">
    <location>
        <begin position="468"/>
        <end position="509"/>
    </location>
</feature>
<dbReference type="Proteomes" id="UP000016923">
    <property type="component" value="Unassembled WGS sequence"/>
</dbReference>
<dbReference type="GO" id="GO:0005763">
    <property type="term" value="C:mitochondrial small ribosomal subunit"/>
    <property type="evidence" value="ECO:0007669"/>
    <property type="project" value="TreeGrafter"/>
</dbReference>
<dbReference type="OMA" id="ELHMPMS"/>
<evidence type="ECO:0000256" key="1">
    <source>
        <dbReference type="SAM" id="MobiDB-lite"/>
    </source>
</evidence>
<protein>
    <submittedName>
        <fullName evidence="2">Uncharacterized protein</fullName>
    </submittedName>
</protein>
<accession>S3BM14</accession>
<dbReference type="AlphaFoldDB" id="S3BM14"/>
<feature type="compositionally biased region" description="Low complexity" evidence="1">
    <location>
        <begin position="286"/>
        <end position="308"/>
    </location>
</feature>
<dbReference type="HOGENOM" id="CLU_024465_0_0_1"/>
<dbReference type="Pfam" id="PF11709">
    <property type="entry name" value="Mit_ribos_Mrp51"/>
    <property type="match status" value="1"/>
</dbReference>
<dbReference type="PANTHER" id="PTHR28058">
    <property type="entry name" value="37S RIBOSOMAL PROTEIN MRP51, MITOCHONDRIAL"/>
    <property type="match status" value="1"/>
</dbReference>
<feature type="region of interest" description="Disordered" evidence="1">
    <location>
        <begin position="286"/>
        <end position="317"/>
    </location>
</feature>
<organism evidence="2 3">
    <name type="scientific">Ophiostoma piceae (strain UAMH 11346)</name>
    <name type="common">Sap stain fungus</name>
    <dbReference type="NCBI Taxonomy" id="1262450"/>
    <lineage>
        <taxon>Eukaryota</taxon>
        <taxon>Fungi</taxon>
        <taxon>Dikarya</taxon>
        <taxon>Ascomycota</taxon>
        <taxon>Pezizomycotina</taxon>
        <taxon>Sordariomycetes</taxon>
        <taxon>Sordariomycetidae</taxon>
        <taxon>Ophiostomatales</taxon>
        <taxon>Ophiostomataceae</taxon>
        <taxon>Ophiostoma</taxon>
    </lineage>
</organism>
<keyword evidence="3" id="KW-1185">Reference proteome</keyword>
<feature type="compositionally biased region" description="Basic and acidic residues" evidence="1">
    <location>
        <begin position="59"/>
        <end position="68"/>
    </location>
</feature>
<dbReference type="PANTHER" id="PTHR28058:SF1">
    <property type="entry name" value="SMALL RIBOSOMAL SUBUNIT PROTEIN BS1M"/>
    <property type="match status" value="1"/>
</dbReference>
<dbReference type="InterPro" id="IPR016712">
    <property type="entry name" value="Rbsml_bS1m-like"/>
</dbReference>
<dbReference type="eggNOG" id="ENOG502SBK0">
    <property type="taxonomic scope" value="Eukaryota"/>
</dbReference>
<feature type="region of interest" description="Disordered" evidence="1">
    <location>
        <begin position="51"/>
        <end position="80"/>
    </location>
</feature>
<evidence type="ECO:0000313" key="3">
    <source>
        <dbReference type="Proteomes" id="UP000016923"/>
    </source>
</evidence>
<evidence type="ECO:0000313" key="2">
    <source>
        <dbReference type="EMBL" id="EPE02254.1"/>
    </source>
</evidence>
<dbReference type="VEuPathDB" id="FungiDB:F503_01692"/>